<dbReference type="RefSeq" id="WP_151003564.1">
    <property type="nucleotide sequence ID" value="NZ_BPQY01000138.1"/>
</dbReference>
<protein>
    <submittedName>
        <fullName evidence="1">Uncharacterized protein</fullName>
    </submittedName>
</protein>
<evidence type="ECO:0000313" key="1">
    <source>
        <dbReference type="EMBL" id="KAB1074985.1"/>
    </source>
</evidence>
<name>A0A6L3SRI1_9HYPH</name>
<proteinExistence type="predicted"/>
<dbReference type="EMBL" id="VZZK01000035">
    <property type="protein sequence ID" value="KAB1074985.1"/>
    <property type="molecule type" value="Genomic_DNA"/>
</dbReference>
<reference evidence="1 2" key="1">
    <citation type="submission" date="2019-09" db="EMBL/GenBank/DDBJ databases">
        <title>YIM 48816 draft genome.</title>
        <authorList>
            <person name="Jiang L."/>
        </authorList>
    </citation>
    <scope>NUCLEOTIDE SEQUENCE [LARGE SCALE GENOMIC DNA]</scope>
    <source>
        <strain evidence="1 2">YIM 48816</strain>
    </source>
</reference>
<comment type="caution">
    <text evidence="1">The sequence shown here is derived from an EMBL/GenBank/DDBJ whole genome shotgun (WGS) entry which is preliminary data.</text>
</comment>
<dbReference type="AlphaFoldDB" id="A0A6L3SRI1"/>
<gene>
    <name evidence="1" type="ORF">F6X53_25385</name>
</gene>
<dbReference type="Proteomes" id="UP000474159">
    <property type="component" value="Unassembled WGS sequence"/>
</dbReference>
<accession>A0A6L3SRI1</accession>
<keyword evidence="2" id="KW-1185">Reference proteome</keyword>
<dbReference type="OrthoDB" id="7998457at2"/>
<evidence type="ECO:0000313" key="2">
    <source>
        <dbReference type="Proteomes" id="UP000474159"/>
    </source>
</evidence>
<organism evidence="1 2">
    <name type="scientific">Methylobacterium soli</name>
    <dbReference type="NCBI Taxonomy" id="553447"/>
    <lineage>
        <taxon>Bacteria</taxon>
        <taxon>Pseudomonadati</taxon>
        <taxon>Pseudomonadota</taxon>
        <taxon>Alphaproteobacteria</taxon>
        <taxon>Hyphomicrobiales</taxon>
        <taxon>Methylobacteriaceae</taxon>
        <taxon>Methylobacterium</taxon>
    </lineage>
</organism>
<sequence length="71" mass="7558">MPADASRTGLAQTALDAYLRAEGAARRGVDGAPICEIVDLITDLLLLAQQRGCDPVSVVRKAEKHVLAETR</sequence>